<name>A0A1C6WGX8_PLABE</name>
<proteinExistence type="predicted"/>
<dbReference type="Pfam" id="PF09592">
    <property type="entry name" value="DUF2031"/>
    <property type="match status" value="1"/>
</dbReference>
<gene>
    <name evidence="1" type="ORF">PBNK65NY_000513600</name>
</gene>
<protein>
    <submittedName>
        <fullName evidence="1">Fam-b protein</fullName>
    </submittedName>
</protein>
<dbReference type="AlphaFoldDB" id="A0A1C6WGX8"/>
<dbReference type="Proteomes" id="UP000516480">
    <property type="component" value="Unassembled WGS sequence"/>
</dbReference>
<comment type="caution">
    <text evidence="1">The sequence shown here is derived from an EMBL/GenBank/DDBJ whole genome shotgun (WGS) entry which is preliminary data.</text>
</comment>
<sequence length="224" mass="26316">MLINILSLQELYFVNDRGIYLEMNVINFRNNRILVYADNEIDLNEFYQSTLSLASQLGDCVEGNKEISHLRNIIDSHIKKHKENATLPNLNNLDKRTKKIIYKLQKELEEVKKELDNKSNSEITTKLIQDKIITKTGENNSVSEYEDFKQLENIRKMDKLYKGLKLRAMLVVFLSLVIILSGSINIAFFIMSLLLSVETFIRSYQYIKLLFKLYKRLRKSKILK</sequence>
<accession>A0A1C6WGX8</accession>
<dbReference type="NCBIfam" id="TIGR01597">
    <property type="entry name" value="PYST-B"/>
    <property type="match status" value="1"/>
</dbReference>
<dbReference type="VEuPathDB" id="PlasmoDB:PBANKA_1100500"/>
<dbReference type="EMBL" id="FMIE01000243">
    <property type="protein sequence ID" value="SCL87002.1"/>
    <property type="molecule type" value="Genomic_DNA"/>
</dbReference>
<reference evidence="1" key="1">
    <citation type="submission" date="2016-08" db="EMBL/GenBank/DDBJ databases">
        <authorList>
            <consortium name="Pathogen Informatics"/>
        </authorList>
    </citation>
    <scope>NUCLEOTIDE SEQUENCE</scope>
    <source>
        <strain evidence="1">NK65 ny</strain>
    </source>
</reference>
<evidence type="ECO:0000313" key="1">
    <source>
        <dbReference type="EMBL" id="SCL87002.1"/>
    </source>
</evidence>
<organism evidence="1">
    <name type="scientific">Plasmodium berghei</name>
    <dbReference type="NCBI Taxonomy" id="5821"/>
    <lineage>
        <taxon>Eukaryota</taxon>
        <taxon>Sar</taxon>
        <taxon>Alveolata</taxon>
        <taxon>Apicomplexa</taxon>
        <taxon>Aconoidasida</taxon>
        <taxon>Haemosporida</taxon>
        <taxon>Plasmodiidae</taxon>
        <taxon>Plasmodium</taxon>
        <taxon>Plasmodium (Vinckeia)</taxon>
    </lineage>
</organism>
<dbReference type="InterPro" id="IPR006484">
    <property type="entry name" value="PYST_B"/>
</dbReference>